<keyword evidence="6" id="KW-0732">Signal</keyword>
<dbReference type="AlphaFoldDB" id="A0A7S4T566"/>
<dbReference type="SUPFAM" id="SSF50630">
    <property type="entry name" value="Acid proteases"/>
    <property type="match status" value="1"/>
</dbReference>
<feature type="domain" description="Peptidase A1" evidence="7">
    <location>
        <begin position="103"/>
        <end position="486"/>
    </location>
</feature>
<organism evidence="8">
    <name type="scientific">Alexandrium monilatum</name>
    <dbReference type="NCBI Taxonomy" id="311494"/>
    <lineage>
        <taxon>Eukaryota</taxon>
        <taxon>Sar</taxon>
        <taxon>Alveolata</taxon>
        <taxon>Dinophyceae</taxon>
        <taxon>Gonyaulacales</taxon>
        <taxon>Pyrocystaceae</taxon>
        <taxon>Alexandrium</taxon>
    </lineage>
</organism>
<feature type="chain" id="PRO_5030740828" description="Peptidase A1 domain-containing protein" evidence="6">
    <location>
        <begin position="23"/>
        <end position="492"/>
    </location>
</feature>
<dbReference type="PROSITE" id="PS51767">
    <property type="entry name" value="PEPTIDASE_A1"/>
    <property type="match status" value="1"/>
</dbReference>
<evidence type="ECO:0000313" key="8">
    <source>
        <dbReference type="EMBL" id="CAE4665940.1"/>
    </source>
</evidence>
<protein>
    <recommendedName>
        <fullName evidence="7">Peptidase A1 domain-containing protein</fullName>
    </recommendedName>
</protein>
<evidence type="ECO:0000256" key="3">
    <source>
        <dbReference type="ARBA" id="ARBA00022750"/>
    </source>
</evidence>
<dbReference type="InterPro" id="IPR033121">
    <property type="entry name" value="PEPTIDASE_A1"/>
</dbReference>
<dbReference type="InterPro" id="IPR001461">
    <property type="entry name" value="Aspartic_peptidase_A1"/>
</dbReference>
<evidence type="ECO:0000256" key="4">
    <source>
        <dbReference type="ARBA" id="ARBA00022801"/>
    </source>
</evidence>
<accession>A0A7S4T566</accession>
<evidence type="ECO:0000256" key="5">
    <source>
        <dbReference type="RuleBase" id="RU000454"/>
    </source>
</evidence>
<gene>
    <name evidence="8" type="ORF">AMON00008_LOCUS62888</name>
</gene>
<feature type="signal peptide" evidence="6">
    <location>
        <begin position="1"/>
        <end position="22"/>
    </location>
</feature>
<sequence>MPRVAAVALLFLTAVGAVPASADEAAPSDLEALATDDACALDSATCGLNALQLKRQRAAPSQAQLPGKTAALRFRRVKRAEQRRETDGHIHDGRLEGAAFADYAVQTTIGGQEFQVIVDTGSSTFAVSAAGGKYCPVHYDGPCTDHAIAAYYGSGNWSGLVCGGPQVKLAGLSAGTPVFAGIKEQNNFLTQCTGDNHGIISNGIVGMAYRELIEGFDGVPLFDSVVSASGIPNIFSMQCCGWKGGEAAGGQLVLGGVDSSLYTGDFQFTPITRHLWFCVEFEDIFVEDSSPPTPRPPPRTCSEQFPSIPCFLIQCGAVDAVCQDGFCTCPEGTCYDPDSVDCVPVSGVSLQQLGALRSEGKGRKGAYMPDCPAIIDSGTSEIVLTTDLYQSVMHSIQSAATEVLSPGAECVGEDDLDSFPNVIIKLGGGVRLSVPPTTYFQPSPVRPGCYLLFIGKTEHAPSIIGQPLMEAYYTVFDKENDRIGFAPIAGCN</sequence>
<evidence type="ECO:0000259" key="7">
    <source>
        <dbReference type="PROSITE" id="PS51767"/>
    </source>
</evidence>
<dbReference type="InterPro" id="IPR001969">
    <property type="entry name" value="Aspartic_peptidase_AS"/>
</dbReference>
<name>A0A7S4T566_9DINO</name>
<dbReference type="Pfam" id="PF00026">
    <property type="entry name" value="Asp"/>
    <property type="match status" value="2"/>
</dbReference>
<dbReference type="GO" id="GO:0004190">
    <property type="term" value="F:aspartic-type endopeptidase activity"/>
    <property type="evidence" value="ECO:0007669"/>
    <property type="project" value="UniProtKB-KW"/>
</dbReference>
<evidence type="ECO:0000256" key="6">
    <source>
        <dbReference type="SAM" id="SignalP"/>
    </source>
</evidence>
<keyword evidence="2 5" id="KW-0645">Protease</keyword>
<dbReference type="PANTHER" id="PTHR47966:SF51">
    <property type="entry name" value="BETA-SITE APP-CLEAVING ENZYME, ISOFORM A-RELATED"/>
    <property type="match status" value="1"/>
</dbReference>
<comment type="similarity">
    <text evidence="1 5">Belongs to the peptidase A1 family.</text>
</comment>
<evidence type="ECO:0000256" key="2">
    <source>
        <dbReference type="ARBA" id="ARBA00022670"/>
    </source>
</evidence>
<dbReference type="Gene3D" id="2.40.70.10">
    <property type="entry name" value="Acid Proteases"/>
    <property type="match status" value="2"/>
</dbReference>
<keyword evidence="3 5" id="KW-0064">Aspartyl protease</keyword>
<dbReference type="GO" id="GO:0006508">
    <property type="term" value="P:proteolysis"/>
    <property type="evidence" value="ECO:0007669"/>
    <property type="project" value="UniProtKB-KW"/>
</dbReference>
<dbReference type="InterPro" id="IPR021109">
    <property type="entry name" value="Peptidase_aspartic_dom_sf"/>
</dbReference>
<dbReference type="EMBL" id="HBNR01087730">
    <property type="protein sequence ID" value="CAE4665940.1"/>
    <property type="molecule type" value="Transcribed_RNA"/>
</dbReference>
<dbReference type="PANTHER" id="PTHR47966">
    <property type="entry name" value="BETA-SITE APP-CLEAVING ENZYME, ISOFORM A-RELATED"/>
    <property type="match status" value="1"/>
</dbReference>
<dbReference type="PRINTS" id="PR00792">
    <property type="entry name" value="PEPSIN"/>
</dbReference>
<dbReference type="PROSITE" id="PS00141">
    <property type="entry name" value="ASP_PROTEASE"/>
    <property type="match status" value="2"/>
</dbReference>
<proteinExistence type="inferred from homology"/>
<reference evidence="8" key="1">
    <citation type="submission" date="2021-01" db="EMBL/GenBank/DDBJ databases">
        <authorList>
            <person name="Corre E."/>
            <person name="Pelletier E."/>
            <person name="Niang G."/>
            <person name="Scheremetjew M."/>
            <person name="Finn R."/>
            <person name="Kale V."/>
            <person name="Holt S."/>
            <person name="Cochrane G."/>
            <person name="Meng A."/>
            <person name="Brown T."/>
            <person name="Cohen L."/>
        </authorList>
    </citation>
    <scope>NUCLEOTIDE SEQUENCE</scope>
    <source>
        <strain evidence="8">CCMP3105</strain>
    </source>
</reference>
<evidence type="ECO:0000256" key="1">
    <source>
        <dbReference type="ARBA" id="ARBA00007447"/>
    </source>
</evidence>
<keyword evidence="4 5" id="KW-0378">Hydrolase</keyword>